<reference evidence="4" key="1">
    <citation type="submission" date="2022-07" db="EMBL/GenBank/DDBJ databases">
        <title>Phylogenomic reconstructions and comparative analyses of Kickxellomycotina fungi.</title>
        <authorList>
            <person name="Reynolds N.K."/>
            <person name="Stajich J.E."/>
            <person name="Barry K."/>
            <person name="Grigoriev I.V."/>
            <person name="Crous P."/>
            <person name="Smith M.E."/>
        </authorList>
    </citation>
    <scope>NUCLEOTIDE SEQUENCE</scope>
    <source>
        <strain evidence="4">RSA 567</strain>
    </source>
</reference>
<dbReference type="GO" id="GO:0005634">
    <property type="term" value="C:nucleus"/>
    <property type="evidence" value="ECO:0007669"/>
    <property type="project" value="TreeGrafter"/>
</dbReference>
<evidence type="ECO:0000256" key="1">
    <source>
        <dbReference type="SAM" id="Coils"/>
    </source>
</evidence>
<dbReference type="SMART" id="SM00271">
    <property type="entry name" value="DnaJ"/>
    <property type="match status" value="1"/>
</dbReference>
<dbReference type="OrthoDB" id="110024at2759"/>
<dbReference type="InterPro" id="IPR036869">
    <property type="entry name" value="J_dom_sf"/>
</dbReference>
<feature type="region of interest" description="Disordered" evidence="2">
    <location>
        <begin position="292"/>
        <end position="324"/>
    </location>
</feature>
<dbReference type="PRINTS" id="PR00625">
    <property type="entry name" value="JDOMAIN"/>
</dbReference>
<feature type="region of interest" description="Disordered" evidence="2">
    <location>
        <begin position="1"/>
        <end position="22"/>
    </location>
</feature>
<feature type="compositionally biased region" description="Basic and acidic residues" evidence="2">
    <location>
        <begin position="1"/>
        <end position="12"/>
    </location>
</feature>
<organism evidence="4 5">
    <name type="scientific">Dimargaris verticillata</name>
    <dbReference type="NCBI Taxonomy" id="2761393"/>
    <lineage>
        <taxon>Eukaryota</taxon>
        <taxon>Fungi</taxon>
        <taxon>Fungi incertae sedis</taxon>
        <taxon>Zoopagomycota</taxon>
        <taxon>Kickxellomycotina</taxon>
        <taxon>Dimargaritomycetes</taxon>
        <taxon>Dimargaritales</taxon>
        <taxon>Dimargaritaceae</taxon>
        <taxon>Dimargaris</taxon>
    </lineage>
</organism>
<name>A0A9W8EE86_9FUNG</name>
<dbReference type="PANTHER" id="PTHR44144:SF1">
    <property type="entry name" value="DNAJ HOMOLOG SUBFAMILY C MEMBER 9"/>
    <property type="match status" value="1"/>
</dbReference>
<dbReference type="GO" id="GO:0031072">
    <property type="term" value="F:heat shock protein binding"/>
    <property type="evidence" value="ECO:0007669"/>
    <property type="project" value="TreeGrafter"/>
</dbReference>
<gene>
    <name evidence="4" type="ORF">H4R34_002272</name>
</gene>
<dbReference type="InterPro" id="IPR052594">
    <property type="entry name" value="J_domain-containing_protein"/>
</dbReference>
<dbReference type="PANTHER" id="PTHR44144">
    <property type="entry name" value="DNAJ HOMOLOG SUBFAMILY C MEMBER 9"/>
    <property type="match status" value="1"/>
</dbReference>
<dbReference type="EMBL" id="JANBQB010000145">
    <property type="protein sequence ID" value="KAJ1980918.1"/>
    <property type="molecule type" value="Genomic_DNA"/>
</dbReference>
<comment type="caution">
    <text evidence="4">The sequence shown here is derived from an EMBL/GenBank/DDBJ whole genome shotgun (WGS) entry which is preliminary data.</text>
</comment>
<evidence type="ECO:0000313" key="4">
    <source>
        <dbReference type="EMBL" id="KAJ1980918.1"/>
    </source>
</evidence>
<dbReference type="AlphaFoldDB" id="A0A9W8EE86"/>
<keyword evidence="1" id="KW-0175">Coiled coil</keyword>
<dbReference type="Pfam" id="PF23302">
    <property type="entry name" value="HTH_DNAJC9"/>
    <property type="match status" value="1"/>
</dbReference>
<dbReference type="SUPFAM" id="SSF46565">
    <property type="entry name" value="Chaperone J-domain"/>
    <property type="match status" value="1"/>
</dbReference>
<evidence type="ECO:0000313" key="5">
    <source>
        <dbReference type="Proteomes" id="UP001151582"/>
    </source>
</evidence>
<dbReference type="Proteomes" id="UP001151582">
    <property type="component" value="Unassembled WGS sequence"/>
</dbReference>
<dbReference type="InterPro" id="IPR056453">
    <property type="entry name" value="HTH_DNAJC9"/>
</dbReference>
<dbReference type="PROSITE" id="PS50076">
    <property type="entry name" value="DNAJ_2"/>
    <property type="match status" value="1"/>
</dbReference>
<dbReference type="PROSITE" id="PS00636">
    <property type="entry name" value="DNAJ_1"/>
    <property type="match status" value="1"/>
</dbReference>
<protein>
    <recommendedName>
        <fullName evidence="3">J domain-containing protein</fullName>
    </recommendedName>
</protein>
<evidence type="ECO:0000256" key="2">
    <source>
        <dbReference type="SAM" id="MobiDB-lite"/>
    </source>
</evidence>
<dbReference type="InterPro" id="IPR001623">
    <property type="entry name" value="DnaJ_domain"/>
</dbReference>
<proteinExistence type="predicted"/>
<feature type="domain" description="J" evidence="3">
    <location>
        <begin position="27"/>
        <end position="121"/>
    </location>
</feature>
<dbReference type="CDD" id="cd06257">
    <property type="entry name" value="DnaJ"/>
    <property type="match status" value="1"/>
</dbReference>
<keyword evidence="5" id="KW-1185">Reference proteome</keyword>
<dbReference type="Gene3D" id="1.10.287.110">
    <property type="entry name" value="DnaJ domain"/>
    <property type="match status" value="1"/>
</dbReference>
<feature type="compositionally biased region" description="Basic residues" evidence="2">
    <location>
        <begin position="298"/>
        <end position="316"/>
    </location>
</feature>
<dbReference type="InterPro" id="IPR018253">
    <property type="entry name" value="DnaJ_domain_CS"/>
</dbReference>
<dbReference type="GO" id="GO:0005737">
    <property type="term" value="C:cytoplasm"/>
    <property type="evidence" value="ECO:0007669"/>
    <property type="project" value="TreeGrafter"/>
</dbReference>
<dbReference type="Pfam" id="PF00226">
    <property type="entry name" value="DnaJ"/>
    <property type="match status" value="1"/>
</dbReference>
<evidence type="ECO:0000259" key="3">
    <source>
        <dbReference type="PROSITE" id="PS50076"/>
    </source>
</evidence>
<sequence>MSAREKLHKLLNDEPTDSGVDEDGEVDLYAVLQVTTAATEAQVKHAYRKLALRFHPDKFDQSKVLSAANSSTPTSAQGNGNNNIDNEETLREQWTHRFQRITLAYSILSDPKKRQRYDQTGSVEDSVLDTLAEDGRDWDAYFAEIYKGMVNTAAIDKFAATYRESAEERADLLQAYRTCQGDMEGILNSVPLAVVEDELRFRKTLDAAIKAKEIEPLAGYTAFNKQAYAKRVRAAKREAKEAEALARELSAANGGGAQMEAGATEHKDKLDSLQALIQQRSQQRMGSLIANLEAKYAPKPKAKSRASKPNAKKRTRASSVDEPSEAEFLALQEKLFGKKTKA</sequence>
<accession>A0A9W8EE86</accession>
<feature type="coiled-coil region" evidence="1">
    <location>
        <begin position="225"/>
        <end position="283"/>
    </location>
</feature>